<evidence type="ECO:0000256" key="7">
    <source>
        <dbReference type="ARBA" id="ARBA00023284"/>
    </source>
</evidence>
<evidence type="ECO:0000256" key="11">
    <source>
        <dbReference type="ARBA" id="ARBA00049091"/>
    </source>
</evidence>
<comment type="function">
    <text evidence="1">Thiol-specific peroxidase that catalyzes the reduction of hydrogen peroxide and organic hydroperoxides to water and alcohols, respectively. Plays a role in cell protection against oxidative stress by detoxifying peroxides and as sensor of hydrogen peroxide-mediated signaling events.</text>
</comment>
<feature type="domain" description="Thioredoxin" evidence="12">
    <location>
        <begin position="17"/>
        <end position="189"/>
    </location>
</feature>
<dbReference type="EC" id="1.11.1.24" evidence="2"/>
<proteinExistence type="inferred from homology"/>
<dbReference type="InterPro" id="IPR013766">
    <property type="entry name" value="Thioredoxin_domain"/>
</dbReference>
<comment type="caution">
    <text evidence="13">The sequence shown here is derived from an EMBL/GenBank/DDBJ whole genome shotgun (WGS) entry which is preliminary data.</text>
</comment>
<evidence type="ECO:0000256" key="1">
    <source>
        <dbReference type="ARBA" id="ARBA00003330"/>
    </source>
</evidence>
<keyword evidence="4" id="KW-0049">Antioxidant</keyword>
<evidence type="ECO:0000259" key="12">
    <source>
        <dbReference type="PROSITE" id="PS51352"/>
    </source>
</evidence>
<dbReference type="EMBL" id="ABCS01000078">
    <property type="protein sequence ID" value="EDM75902.1"/>
    <property type="molecule type" value="Genomic_DNA"/>
</dbReference>
<sequence>MAAETETLGTLPEGVGLAVGSPIPEVSARDLDGQPVRLRALTDAGPVLLIFYRGGWCPYCSFQVHDVARRTADFEALGVTPVLISVDRPQESAKLEASYALTFPVWSDASLEVHEAFGVVNVLDEAALAKLRAFGHDIEGASGQTHHSIAIPSAFVLDGGKVAFAHAEHDYKKRPSAKQLLAQLRTMGYGSE</sequence>
<dbReference type="eggNOG" id="COG1225">
    <property type="taxonomic scope" value="Bacteria"/>
</dbReference>
<dbReference type="InterPro" id="IPR036249">
    <property type="entry name" value="Thioredoxin-like_sf"/>
</dbReference>
<evidence type="ECO:0000256" key="6">
    <source>
        <dbReference type="ARBA" id="ARBA00023157"/>
    </source>
</evidence>
<dbReference type="RefSeq" id="WP_006974976.1">
    <property type="nucleotide sequence ID" value="NZ_ABCS01000078.1"/>
</dbReference>
<dbReference type="PROSITE" id="PS51352">
    <property type="entry name" value="THIOREDOXIN_2"/>
    <property type="match status" value="1"/>
</dbReference>
<dbReference type="InterPro" id="IPR000866">
    <property type="entry name" value="AhpC/TSA"/>
</dbReference>
<gene>
    <name evidence="13" type="ORF">PPSIR1_08307</name>
</gene>
<evidence type="ECO:0000256" key="10">
    <source>
        <dbReference type="ARBA" id="ARBA00042639"/>
    </source>
</evidence>
<dbReference type="InterPro" id="IPR050924">
    <property type="entry name" value="Peroxiredoxin_BCP/PrxQ"/>
</dbReference>
<keyword evidence="3" id="KW-0575">Peroxidase</keyword>
<keyword evidence="7" id="KW-0676">Redox-active center</keyword>
<dbReference type="GO" id="GO:0005737">
    <property type="term" value="C:cytoplasm"/>
    <property type="evidence" value="ECO:0007669"/>
    <property type="project" value="TreeGrafter"/>
</dbReference>
<dbReference type="OrthoDB" id="9809746at2"/>
<name>A6GE36_9BACT</name>
<evidence type="ECO:0000256" key="4">
    <source>
        <dbReference type="ARBA" id="ARBA00022862"/>
    </source>
</evidence>
<dbReference type="AlphaFoldDB" id="A6GE36"/>
<evidence type="ECO:0000256" key="2">
    <source>
        <dbReference type="ARBA" id="ARBA00013017"/>
    </source>
</evidence>
<keyword evidence="14" id="KW-1185">Reference proteome</keyword>
<dbReference type="GO" id="GO:0045454">
    <property type="term" value="P:cell redox homeostasis"/>
    <property type="evidence" value="ECO:0007669"/>
    <property type="project" value="TreeGrafter"/>
</dbReference>
<evidence type="ECO:0000256" key="9">
    <source>
        <dbReference type="ARBA" id="ARBA00038489"/>
    </source>
</evidence>
<dbReference type="Proteomes" id="UP000005801">
    <property type="component" value="Unassembled WGS sequence"/>
</dbReference>
<dbReference type="PANTHER" id="PTHR42801">
    <property type="entry name" value="THIOREDOXIN-DEPENDENT PEROXIDE REDUCTASE"/>
    <property type="match status" value="1"/>
</dbReference>
<dbReference type="GO" id="GO:0008379">
    <property type="term" value="F:thioredoxin peroxidase activity"/>
    <property type="evidence" value="ECO:0007669"/>
    <property type="project" value="TreeGrafter"/>
</dbReference>
<evidence type="ECO:0000313" key="13">
    <source>
        <dbReference type="EMBL" id="EDM75902.1"/>
    </source>
</evidence>
<accession>A6GE36</accession>
<organism evidence="13 14">
    <name type="scientific">Plesiocystis pacifica SIR-1</name>
    <dbReference type="NCBI Taxonomy" id="391625"/>
    <lineage>
        <taxon>Bacteria</taxon>
        <taxon>Pseudomonadati</taxon>
        <taxon>Myxococcota</taxon>
        <taxon>Polyangia</taxon>
        <taxon>Nannocystales</taxon>
        <taxon>Nannocystaceae</taxon>
        <taxon>Plesiocystis</taxon>
    </lineage>
</organism>
<evidence type="ECO:0000256" key="5">
    <source>
        <dbReference type="ARBA" id="ARBA00023002"/>
    </source>
</evidence>
<comment type="catalytic activity">
    <reaction evidence="11">
        <text>a hydroperoxide + [thioredoxin]-dithiol = an alcohol + [thioredoxin]-disulfide + H2O</text>
        <dbReference type="Rhea" id="RHEA:62620"/>
        <dbReference type="Rhea" id="RHEA-COMP:10698"/>
        <dbReference type="Rhea" id="RHEA-COMP:10700"/>
        <dbReference type="ChEBI" id="CHEBI:15377"/>
        <dbReference type="ChEBI" id="CHEBI:29950"/>
        <dbReference type="ChEBI" id="CHEBI:30879"/>
        <dbReference type="ChEBI" id="CHEBI:35924"/>
        <dbReference type="ChEBI" id="CHEBI:50058"/>
        <dbReference type="EC" id="1.11.1.24"/>
    </reaction>
</comment>
<evidence type="ECO:0000256" key="3">
    <source>
        <dbReference type="ARBA" id="ARBA00022559"/>
    </source>
</evidence>
<dbReference type="SUPFAM" id="SSF52833">
    <property type="entry name" value="Thioredoxin-like"/>
    <property type="match status" value="1"/>
</dbReference>
<keyword evidence="6" id="KW-1015">Disulfide bond</keyword>
<evidence type="ECO:0000256" key="8">
    <source>
        <dbReference type="ARBA" id="ARBA00032824"/>
    </source>
</evidence>
<keyword evidence="5" id="KW-0560">Oxidoreductase</keyword>
<dbReference type="GO" id="GO:0034599">
    <property type="term" value="P:cellular response to oxidative stress"/>
    <property type="evidence" value="ECO:0007669"/>
    <property type="project" value="TreeGrafter"/>
</dbReference>
<reference evidence="13 14" key="1">
    <citation type="submission" date="2007-06" db="EMBL/GenBank/DDBJ databases">
        <authorList>
            <person name="Shimkets L."/>
            <person name="Ferriera S."/>
            <person name="Johnson J."/>
            <person name="Kravitz S."/>
            <person name="Beeson K."/>
            <person name="Sutton G."/>
            <person name="Rogers Y.-H."/>
            <person name="Friedman R."/>
            <person name="Frazier M."/>
            <person name="Venter J.C."/>
        </authorList>
    </citation>
    <scope>NUCLEOTIDE SEQUENCE [LARGE SCALE GENOMIC DNA]</scope>
    <source>
        <strain evidence="13 14">SIR-1</strain>
    </source>
</reference>
<comment type="similarity">
    <text evidence="9">Belongs to the peroxiredoxin family. BCP/PrxQ subfamily.</text>
</comment>
<dbReference type="STRING" id="391625.PPSIR1_08307"/>
<evidence type="ECO:0000313" key="14">
    <source>
        <dbReference type="Proteomes" id="UP000005801"/>
    </source>
</evidence>
<protein>
    <recommendedName>
        <fullName evidence="2">thioredoxin-dependent peroxiredoxin</fullName>
        <ecNumber evidence="2">1.11.1.24</ecNumber>
    </recommendedName>
    <alternativeName>
        <fullName evidence="8">Thioredoxin peroxidase</fullName>
    </alternativeName>
    <alternativeName>
        <fullName evidence="10">Thioredoxin-dependent peroxiredoxin Bcp</fullName>
    </alternativeName>
</protein>
<dbReference type="Gene3D" id="3.40.30.10">
    <property type="entry name" value="Glutaredoxin"/>
    <property type="match status" value="1"/>
</dbReference>
<dbReference type="Pfam" id="PF00578">
    <property type="entry name" value="AhpC-TSA"/>
    <property type="match status" value="1"/>
</dbReference>
<dbReference type="PANTHER" id="PTHR42801:SF7">
    <property type="entry name" value="SLL1159 PROTEIN"/>
    <property type="match status" value="1"/>
</dbReference>
<dbReference type="CDD" id="cd02970">
    <property type="entry name" value="PRX_like2"/>
    <property type="match status" value="1"/>
</dbReference>